<keyword evidence="6" id="KW-1185">Reference proteome</keyword>
<dbReference type="Proteomes" id="UP000838878">
    <property type="component" value="Chromosome 13"/>
</dbReference>
<protein>
    <recommendedName>
        <fullName evidence="4">Hemicentin-1-like von Willebrand factor A domain-containing protein</fullName>
    </recommendedName>
</protein>
<evidence type="ECO:0000256" key="2">
    <source>
        <dbReference type="ARBA" id="ARBA00022525"/>
    </source>
</evidence>
<evidence type="ECO:0000259" key="4">
    <source>
        <dbReference type="Pfam" id="PF25106"/>
    </source>
</evidence>
<dbReference type="OrthoDB" id="5985519at2759"/>
<dbReference type="InterPro" id="IPR052577">
    <property type="entry name" value="VWA7"/>
</dbReference>
<dbReference type="Gene3D" id="3.40.50.410">
    <property type="entry name" value="von Willebrand factor, type A domain"/>
    <property type="match status" value="1"/>
</dbReference>
<gene>
    <name evidence="5" type="ORF">BINO364_LOCUS5520</name>
</gene>
<dbReference type="EMBL" id="OV170233">
    <property type="protein sequence ID" value="CAH0719134.1"/>
    <property type="molecule type" value="Genomic_DNA"/>
</dbReference>
<dbReference type="Pfam" id="PF25106">
    <property type="entry name" value="VWA_4"/>
    <property type="match status" value="1"/>
</dbReference>
<evidence type="ECO:0000313" key="6">
    <source>
        <dbReference type="Proteomes" id="UP000838878"/>
    </source>
</evidence>
<keyword evidence="3" id="KW-0732">Signal</keyword>
<reference evidence="5" key="1">
    <citation type="submission" date="2021-12" db="EMBL/GenBank/DDBJ databases">
        <authorList>
            <person name="Martin H S."/>
        </authorList>
    </citation>
    <scope>NUCLEOTIDE SEQUENCE</scope>
</reference>
<evidence type="ECO:0000313" key="5">
    <source>
        <dbReference type="EMBL" id="CAH0719134.1"/>
    </source>
</evidence>
<dbReference type="InterPro" id="IPR036465">
    <property type="entry name" value="vWFA_dom_sf"/>
</dbReference>
<sequence>MYDEIAQVKEKTNKLFDAVLTSNATKIDDFILVTFNDPGTQLRTITRDRSEFKRALAAINVVGGNDCPEYAMTGIELALEKSKPNSFFYVFTDAAAKDYALFDKIKSLSLKKSTKVTFLLTGQCPDFNPSGFVVFDKLAAATGGEVFQIEKHDISKIIDYIIESVKDVKTTLAQKFFVEGSGKTVQFNVDSKSWDIMVSVSATTPNFRVIGPDGALVGTETDKSITTRKTRIEKLKVIPGLHTIFLDTKGATSVMVTASTSVTFEHGFSTIQPESLNETATKPVPSKKSYLAISLDIYKKDVKLQTVEVRDEDDDVIYTFPLKLINEDTQFYVTEAFIPPSKSFKLAVIGYTETGEKIVRLGSTTIELQDVELGKDIVYKKPTATIIGGPKLHAAYNEELTTFNLYKQKNRL</sequence>
<evidence type="ECO:0000256" key="3">
    <source>
        <dbReference type="ARBA" id="ARBA00022729"/>
    </source>
</evidence>
<comment type="subcellular location">
    <subcellularLocation>
        <location evidence="1">Secreted</location>
    </subcellularLocation>
</comment>
<feature type="non-terminal residue" evidence="5">
    <location>
        <position position="412"/>
    </location>
</feature>
<dbReference type="AlphaFoldDB" id="A0A8J9UH67"/>
<dbReference type="PANTHER" id="PTHR14905">
    <property type="entry name" value="NG37"/>
    <property type="match status" value="1"/>
</dbReference>
<dbReference type="SUPFAM" id="SSF53300">
    <property type="entry name" value="vWA-like"/>
    <property type="match status" value="1"/>
</dbReference>
<evidence type="ECO:0000256" key="1">
    <source>
        <dbReference type="ARBA" id="ARBA00004613"/>
    </source>
</evidence>
<dbReference type="InterPro" id="IPR056861">
    <property type="entry name" value="HMCN1-like_VWA"/>
</dbReference>
<dbReference type="GO" id="GO:0032991">
    <property type="term" value="C:protein-containing complex"/>
    <property type="evidence" value="ECO:0007669"/>
    <property type="project" value="UniProtKB-ARBA"/>
</dbReference>
<organism evidence="5 6">
    <name type="scientific">Brenthis ino</name>
    <name type="common">lesser marbled fritillary</name>
    <dbReference type="NCBI Taxonomy" id="405034"/>
    <lineage>
        <taxon>Eukaryota</taxon>
        <taxon>Metazoa</taxon>
        <taxon>Ecdysozoa</taxon>
        <taxon>Arthropoda</taxon>
        <taxon>Hexapoda</taxon>
        <taxon>Insecta</taxon>
        <taxon>Pterygota</taxon>
        <taxon>Neoptera</taxon>
        <taxon>Endopterygota</taxon>
        <taxon>Lepidoptera</taxon>
        <taxon>Glossata</taxon>
        <taxon>Ditrysia</taxon>
        <taxon>Papilionoidea</taxon>
        <taxon>Nymphalidae</taxon>
        <taxon>Heliconiinae</taxon>
        <taxon>Argynnini</taxon>
        <taxon>Brenthis</taxon>
    </lineage>
</organism>
<accession>A0A8J9UH67</accession>
<name>A0A8J9UH67_9NEOP</name>
<keyword evidence="2" id="KW-0964">Secreted</keyword>
<feature type="domain" description="Hemicentin-1-like von Willebrand factor A" evidence="4">
    <location>
        <begin position="1"/>
        <end position="151"/>
    </location>
</feature>
<dbReference type="PANTHER" id="PTHR14905:SF7">
    <property type="entry name" value="VON WILLEBRAND FACTOR A DOMAIN-CONTAINING PROTEIN 7"/>
    <property type="match status" value="1"/>
</dbReference>
<proteinExistence type="predicted"/>